<sequence>MVVGPNACRNRSISKMHFSASTVQHVRPGRGETCATGWCQDRRFIARGSTDAVDTALRSAVPNISHYTRNRACWFLWKLAFLQYGYLSVPDGSLIHTSKVSNTTILRSPVLFLQDEPAGCYVASHSRDGEVLPFTRYVCN</sequence>
<feature type="non-terminal residue" evidence="1">
    <location>
        <position position="140"/>
    </location>
</feature>
<dbReference type="Proteomes" id="UP000292082">
    <property type="component" value="Unassembled WGS sequence"/>
</dbReference>
<reference evidence="1 2" key="1">
    <citation type="submission" date="2019-01" db="EMBL/GenBank/DDBJ databases">
        <title>Draft genome sequences of three monokaryotic isolates of the white-rot basidiomycete fungus Dichomitus squalens.</title>
        <authorList>
            <consortium name="DOE Joint Genome Institute"/>
            <person name="Lopez S.C."/>
            <person name="Andreopoulos B."/>
            <person name="Pangilinan J."/>
            <person name="Lipzen A."/>
            <person name="Riley R."/>
            <person name="Ahrendt S."/>
            <person name="Ng V."/>
            <person name="Barry K."/>
            <person name="Daum C."/>
            <person name="Grigoriev I.V."/>
            <person name="Hilden K.S."/>
            <person name="Makela M.R."/>
            <person name="de Vries R.P."/>
        </authorList>
    </citation>
    <scope>NUCLEOTIDE SEQUENCE [LARGE SCALE GENOMIC DNA]</scope>
    <source>
        <strain evidence="1 2">CBS 464.89</strain>
    </source>
</reference>
<evidence type="ECO:0000313" key="2">
    <source>
        <dbReference type="Proteomes" id="UP000292082"/>
    </source>
</evidence>
<name>A0A4Q9Q5A2_9APHY</name>
<dbReference type="AlphaFoldDB" id="A0A4Q9Q5A2"/>
<keyword evidence="2" id="KW-1185">Reference proteome</keyword>
<gene>
    <name evidence="1" type="ORF">BD310DRAFT_773887</name>
</gene>
<dbReference type="EMBL" id="ML145093">
    <property type="protein sequence ID" value="TBU62449.1"/>
    <property type="molecule type" value="Genomic_DNA"/>
</dbReference>
<proteinExistence type="predicted"/>
<protein>
    <submittedName>
        <fullName evidence="1">Uncharacterized protein</fullName>
    </submittedName>
</protein>
<organism evidence="1 2">
    <name type="scientific">Dichomitus squalens</name>
    <dbReference type="NCBI Taxonomy" id="114155"/>
    <lineage>
        <taxon>Eukaryota</taxon>
        <taxon>Fungi</taxon>
        <taxon>Dikarya</taxon>
        <taxon>Basidiomycota</taxon>
        <taxon>Agaricomycotina</taxon>
        <taxon>Agaricomycetes</taxon>
        <taxon>Polyporales</taxon>
        <taxon>Polyporaceae</taxon>
        <taxon>Dichomitus</taxon>
    </lineage>
</organism>
<evidence type="ECO:0000313" key="1">
    <source>
        <dbReference type="EMBL" id="TBU62449.1"/>
    </source>
</evidence>
<accession>A0A4Q9Q5A2</accession>